<keyword evidence="4" id="KW-1185">Reference proteome</keyword>
<dbReference type="SUPFAM" id="SSF48208">
    <property type="entry name" value="Six-hairpin glycosidases"/>
    <property type="match status" value="1"/>
</dbReference>
<dbReference type="Pfam" id="PF14742">
    <property type="entry name" value="GDE_N_bis"/>
    <property type="match status" value="1"/>
</dbReference>
<dbReference type="InterPro" id="IPR032856">
    <property type="entry name" value="GDE_N_bis"/>
</dbReference>
<dbReference type="EMBL" id="JARAWJ010000011">
    <property type="protein sequence ID" value="MDX3038801.1"/>
    <property type="molecule type" value="Genomic_DNA"/>
</dbReference>
<protein>
    <submittedName>
        <fullName evidence="3">Glycogen debranching N-terminal domain-containing protein</fullName>
    </submittedName>
</protein>
<feature type="compositionally biased region" description="Low complexity" evidence="1">
    <location>
        <begin position="92"/>
        <end position="101"/>
    </location>
</feature>
<reference evidence="3 4" key="1">
    <citation type="journal article" date="2023" name="Microb. Genom.">
        <title>Mesoterricola silvestris gen. nov., sp. nov., Mesoterricola sediminis sp. nov., Geothrix oryzae sp. nov., Geothrix edaphica sp. nov., Geothrix rubra sp. nov., and Geothrix limicola sp. nov., six novel members of Acidobacteriota isolated from soils.</title>
        <authorList>
            <person name="Weisberg A.J."/>
            <person name="Pearce E."/>
            <person name="Kramer C.G."/>
            <person name="Chang J.H."/>
            <person name="Clarke C.R."/>
        </authorList>
    </citation>
    <scope>NUCLEOTIDE SEQUENCE [LARGE SCALE GENOMIC DNA]</scope>
    <source>
        <strain evidence="3 4">NE20-4-1</strain>
    </source>
</reference>
<dbReference type="Gene3D" id="1.50.10.10">
    <property type="match status" value="1"/>
</dbReference>
<organism evidence="3 4">
    <name type="scientific">Streptomyces caniscabiei</name>
    <dbReference type="NCBI Taxonomy" id="2746961"/>
    <lineage>
        <taxon>Bacteria</taxon>
        <taxon>Bacillati</taxon>
        <taxon>Actinomycetota</taxon>
        <taxon>Actinomycetes</taxon>
        <taxon>Kitasatosporales</taxon>
        <taxon>Streptomycetaceae</taxon>
        <taxon>Streptomyces</taxon>
    </lineage>
</organism>
<sequence>MSLPSMSDADDVPSFLRPPQPPAQVRAGARGEATGASRTDIRSPMPRVSGSRPVVRSGRAPAAPAGHPAPVAPAVPTASSSAGLPRTAAGSASPPQVSVPAPRRPLELPPAHTTLICVALPGLAISTEQGQLNGRGLEGFYRAGRRILSRCQVRVAGREPLAVQARMISADRARFMATLRMSAEAGPDPDVMVERTRYADGTERITLHSTARRPLRLPVEVSLGTDLAELGAVASGSAGPELPASVHDSGLRWSSAHGHATVTAHPPPADALASAGLLRWELELPPGGTRSVELRVRPDGAGPVRPVGRGATSPLSQVGAAGDDPTAQPLLRTCLEDLEALLLRDPKNPSDIHLAAGAPWRCGMAPADALVAARMTLPLGTRLAAGTLRTLARTQVVGRKAESGMIPGPRRDAGPHLPPGCTGTEATLLFPVLLAEARRWGLPEQETEELLPAAERCLRWLRGAVGSGVHLPDPRPGGPLRCETQAHAHRAALLGADLLDAYGRPGGAELRDWARELRVRFAADFWVEDRGGGRPAAARTPDGRLVPHLGAGAAHLLDTGLLGGGEQAPGLLDKVRTEQLARLLGGPAMDSGWGLRSLGAKEAGYNPFGHRSGAVRVQETATAVAGLAAAGYEKEASALLRGVLAAAESFDRRLPEMYAGEQRTAGSAPLPHPASCRPAATAAAAGVLLLTTLVGIRPDAPAGTVTLRPVRSAPLGEIGMTGLRVAGAPFAVRVSRLGLAMVEEAADGLQLGV</sequence>
<feature type="domain" description="Putative glycogen debranching enzyme N-terminal" evidence="2">
    <location>
        <begin position="124"/>
        <end position="295"/>
    </location>
</feature>
<name>A0ABU4MNN9_9ACTN</name>
<accession>A0ABU4MNN9</accession>
<feature type="region of interest" description="Disordered" evidence="1">
    <location>
        <begin position="291"/>
        <end position="324"/>
    </location>
</feature>
<feature type="compositionally biased region" description="Low complexity" evidence="1">
    <location>
        <begin position="52"/>
        <end position="83"/>
    </location>
</feature>
<dbReference type="InterPro" id="IPR012341">
    <property type="entry name" value="6hp_glycosidase-like_sf"/>
</dbReference>
<evidence type="ECO:0000259" key="2">
    <source>
        <dbReference type="Pfam" id="PF14742"/>
    </source>
</evidence>
<comment type="caution">
    <text evidence="3">The sequence shown here is derived from an EMBL/GenBank/DDBJ whole genome shotgun (WGS) entry which is preliminary data.</text>
</comment>
<feature type="region of interest" description="Disordered" evidence="1">
    <location>
        <begin position="1"/>
        <end position="101"/>
    </location>
</feature>
<dbReference type="Proteomes" id="UP001282474">
    <property type="component" value="Unassembled WGS sequence"/>
</dbReference>
<dbReference type="InterPro" id="IPR008928">
    <property type="entry name" value="6-hairpin_glycosidase_sf"/>
</dbReference>
<evidence type="ECO:0000256" key="1">
    <source>
        <dbReference type="SAM" id="MobiDB-lite"/>
    </source>
</evidence>
<evidence type="ECO:0000313" key="3">
    <source>
        <dbReference type="EMBL" id="MDX3038801.1"/>
    </source>
</evidence>
<gene>
    <name evidence="3" type="ORF">PV383_16695</name>
</gene>
<proteinExistence type="predicted"/>
<evidence type="ECO:0000313" key="4">
    <source>
        <dbReference type="Proteomes" id="UP001282474"/>
    </source>
</evidence>